<reference evidence="3" key="3">
    <citation type="submission" date="2025-09" db="UniProtKB">
        <authorList>
            <consortium name="Ensembl"/>
        </authorList>
    </citation>
    <scope>IDENTIFICATION</scope>
</reference>
<dbReference type="SUPFAM" id="SSF53098">
    <property type="entry name" value="Ribonuclease H-like"/>
    <property type="match status" value="1"/>
</dbReference>
<protein>
    <recommendedName>
        <fullName evidence="1">Gypsy retrotransposon integrase-like protein 1</fullName>
    </recommendedName>
</protein>
<evidence type="ECO:0000256" key="1">
    <source>
        <dbReference type="ARBA" id="ARBA00039658"/>
    </source>
</evidence>
<organism evidence="3 4">
    <name type="scientific">Salarias fasciatus</name>
    <name type="common">Jewelled blenny</name>
    <name type="synonym">Blennius fasciatus</name>
    <dbReference type="NCBI Taxonomy" id="181472"/>
    <lineage>
        <taxon>Eukaryota</taxon>
        <taxon>Metazoa</taxon>
        <taxon>Chordata</taxon>
        <taxon>Craniata</taxon>
        <taxon>Vertebrata</taxon>
        <taxon>Euteleostomi</taxon>
        <taxon>Actinopterygii</taxon>
        <taxon>Neopterygii</taxon>
        <taxon>Teleostei</taxon>
        <taxon>Neoteleostei</taxon>
        <taxon>Acanthomorphata</taxon>
        <taxon>Ovalentaria</taxon>
        <taxon>Blenniimorphae</taxon>
        <taxon>Blenniiformes</taxon>
        <taxon>Blennioidei</taxon>
        <taxon>Blenniidae</taxon>
        <taxon>Salariinae</taxon>
        <taxon>Salarias</taxon>
    </lineage>
</organism>
<dbReference type="GO" id="GO:0015074">
    <property type="term" value="P:DNA integration"/>
    <property type="evidence" value="ECO:0007669"/>
    <property type="project" value="InterPro"/>
</dbReference>
<dbReference type="OMA" id="SCCHECQ"/>
<sequence>MEDPAFRQRLQDLADEFGASPRSSLISEEKYNSIIQHLQHPHDKVDPHFKHWVKKRRFQLMDLDSQYLHVLHSGNVVDVVHNIHAQELKHSGYKKVLEFAQRQYFGVFRSLVQEYCNNCPTCQLKQPPVSRLPLPLPLWPVVEDDDFLDRVQVDLIDMRHCPDGEYNYIAHFMDHFSGFSVLFPLKQRSALEVARMVEERVLAYLGPPRIFHSDSGREFVDRVIGALLDSWGGGVSFISGRPGHCHSQDLVECGNRVVEEKLAALKADSDASGDRFPWASWLPRIMFAMNSQRRDAVKDSPYRVAFGRNPPSGVFPREGAGAAACVDEEDMENNSLVLIAGSKSDLFPVHVGLR</sequence>
<dbReference type="PROSITE" id="PS50994">
    <property type="entry name" value="INTEGRASE"/>
    <property type="match status" value="1"/>
</dbReference>
<dbReference type="AlphaFoldDB" id="A0A672JCF9"/>
<dbReference type="InterPro" id="IPR012337">
    <property type="entry name" value="RNaseH-like_sf"/>
</dbReference>
<dbReference type="InterPro" id="IPR036397">
    <property type="entry name" value="RNaseH_sf"/>
</dbReference>
<dbReference type="PANTHER" id="PTHR37984:SF5">
    <property type="entry name" value="PROTEIN NYNRIN-LIKE"/>
    <property type="match status" value="1"/>
</dbReference>
<evidence type="ECO:0000313" key="3">
    <source>
        <dbReference type="Ensembl" id="ENSSFAP00005050907.1"/>
    </source>
</evidence>
<dbReference type="Pfam" id="PF17921">
    <property type="entry name" value="Integrase_H2C2"/>
    <property type="match status" value="1"/>
</dbReference>
<dbReference type="Pfam" id="PF00665">
    <property type="entry name" value="rve"/>
    <property type="match status" value="1"/>
</dbReference>
<dbReference type="Ensembl" id="ENSSFAT00005052550.1">
    <property type="protein sequence ID" value="ENSSFAP00005050907.1"/>
    <property type="gene ID" value="ENSSFAG00005024532.1"/>
</dbReference>
<dbReference type="Proteomes" id="UP000472267">
    <property type="component" value="Chromosome 8"/>
</dbReference>
<dbReference type="PANTHER" id="PTHR37984">
    <property type="entry name" value="PROTEIN CBG26694"/>
    <property type="match status" value="1"/>
</dbReference>
<dbReference type="GO" id="GO:0003676">
    <property type="term" value="F:nucleic acid binding"/>
    <property type="evidence" value="ECO:0007669"/>
    <property type="project" value="InterPro"/>
</dbReference>
<keyword evidence="4" id="KW-1185">Reference proteome</keyword>
<evidence type="ECO:0000313" key="4">
    <source>
        <dbReference type="Proteomes" id="UP000472267"/>
    </source>
</evidence>
<proteinExistence type="predicted"/>
<reference evidence="3" key="2">
    <citation type="submission" date="2025-08" db="UniProtKB">
        <authorList>
            <consortium name="Ensembl"/>
        </authorList>
    </citation>
    <scope>IDENTIFICATION</scope>
</reference>
<dbReference type="InterPro" id="IPR050951">
    <property type="entry name" value="Retrovirus_Pol_polyprotein"/>
</dbReference>
<evidence type="ECO:0000259" key="2">
    <source>
        <dbReference type="PROSITE" id="PS50994"/>
    </source>
</evidence>
<dbReference type="InParanoid" id="A0A672JCF9"/>
<name>A0A672JCF9_SALFA</name>
<accession>A0A672JCF9</accession>
<reference evidence="3" key="1">
    <citation type="submission" date="2019-06" db="EMBL/GenBank/DDBJ databases">
        <authorList>
            <consortium name="Wellcome Sanger Institute Data Sharing"/>
        </authorList>
    </citation>
    <scope>NUCLEOTIDE SEQUENCE [LARGE SCALE GENOMIC DNA]</scope>
</reference>
<feature type="domain" description="Integrase catalytic" evidence="2">
    <location>
        <begin position="136"/>
        <end position="309"/>
    </location>
</feature>
<dbReference type="InterPro" id="IPR041588">
    <property type="entry name" value="Integrase_H2C2"/>
</dbReference>
<dbReference type="Gene3D" id="3.30.420.10">
    <property type="entry name" value="Ribonuclease H-like superfamily/Ribonuclease H"/>
    <property type="match status" value="1"/>
</dbReference>
<dbReference type="InterPro" id="IPR001584">
    <property type="entry name" value="Integrase_cat-core"/>
</dbReference>